<evidence type="ECO:0000256" key="1">
    <source>
        <dbReference type="ARBA" id="ARBA00004651"/>
    </source>
</evidence>
<evidence type="ECO:0000256" key="8">
    <source>
        <dbReference type="ARBA" id="ARBA00023186"/>
    </source>
</evidence>
<proteinExistence type="inferred from homology"/>
<comment type="subcellular location">
    <subcellularLocation>
        <location evidence="1">Cell membrane</location>
        <topology evidence="1">Multi-pass membrane protein</topology>
    </subcellularLocation>
    <subcellularLocation>
        <location evidence="9">Membrane</location>
        <topology evidence="9">Multi-pass membrane protein</topology>
    </subcellularLocation>
</comment>
<keyword evidence="6 10" id="KW-1133">Transmembrane helix</keyword>
<accession>A0A1F7WBF4</accession>
<evidence type="ECO:0000256" key="3">
    <source>
        <dbReference type="ARBA" id="ARBA00022475"/>
    </source>
</evidence>
<evidence type="ECO:0000256" key="6">
    <source>
        <dbReference type="ARBA" id="ARBA00022989"/>
    </source>
</evidence>
<dbReference type="PANTHER" id="PTHR12428:SF65">
    <property type="entry name" value="CYTOCHROME C OXIDASE ASSEMBLY PROTEIN COX18, MITOCHONDRIAL"/>
    <property type="match status" value="1"/>
</dbReference>
<organism evidence="12 13">
    <name type="scientific">Candidatus Uhrbacteria bacterium RIFOXYC2_FULL_47_19</name>
    <dbReference type="NCBI Taxonomy" id="1802424"/>
    <lineage>
        <taxon>Bacteria</taxon>
        <taxon>Candidatus Uhriibacteriota</taxon>
    </lineage>
</organism>
<dbReference type="Pfam" id="PF02096">
    <property type="entry name" value="60KD_IMP"/>
    <property type="match status" value="1"/>
</dbReference>
<name>A0A1F7WBF4_9BACT</name>
<dbReference type="GO" id="GO:0015031">
    <property type="term" value="P:protein transport"/>
    <property type="evidence" value="ECO:0007669"/>
    <property type="project" value="UniProtKB-KW"/>
</dbReference>
<dbReference type="InterPro" id="IPR028055">
    <property type="entry name" value="YidC/Oxa/ALB_C"/>
</dbReference>
<evidence type="ECO:0000313" key="13">
    <source>
        <dbReference type="Proteomes" id="UP000176988"/>
    </source>
</evidence>
<keyword evidence="3" id="KW-1003">Cell membrane</keyword>
<feature type="transmembrane region" description="Helical" evidence="10">
    <location>
        <begin position="94"/>
        <end position="117"/>
    </location>
</feature>
<evidence type="ECO:0000256" key="5">
    <source>
        <dbReference type="ARBA" id="ARBA00022927"/>
    </source>
</evidence>
<dbReference type="CDD" id="cd20070">
    <property type="entry name" value="5TM_YidC_Alb3"/>
    <property type="match status" value="1"/>
</dbReference>
<comment type="similarity">
    <text evidence="9">Belongs to the OXA1/ALB3/YidC family.</text>
</comment>
<dbReference type="InterPro" id="IPR047196">
    <property type="entry name" value="YidC_ALB_C"/>
</dbReference>
<dbReference type="GO" id="GO:0051205">
    <property type="term" value="P:protein insertion into membrane"/>
    <property type="evidence" value="ECO:0007669"/>
    <property type="project" value="TreeGrafter"/>
</dbReference>
<dbReference type="EMBL" id="MGFG01000034">
    <property type="protein sequence ID" value="OGM00146.1"/>
    <property type="molecule type" value="Genomic_DNA"/>
</dbReference>
<evidence type="ECO:0000256" key="7">
    <source>
        <dbReference type="ARBA" id="ARBA00023136"/>
    </source>
</evidence>
<keyword evidence="2" id="KW-0813">Transport</keyword>
<keyword evidence="5" id="KW-0653">Protein transport</keyword>
<keyword evidence="8" id="KW-0143">Chaperone</keyword>
<comment type="caution">
    <text evidence="12">The sequence shown here is derived from an EMBL/GenBank/DDBJ whole genome shotgun (WGS) entry which is preliminary data.</text>
</comment>
<evidence type="ECO:0000256" key="2">
    <source>
        <dbReference type="ARBA" id="ARBA00022448"/>
    </source>
</evidence>
<dbReference type="PANTHER" id="PTHR12428">
    <property type="entry name" value="OXA1"/>
    <property type="match status" value="1"/>
</dbReference>
<dbReference type="GO" id="GO:0032977">
    <property type="term" value="F:membrane insertase activity"/>
    <property type="evidence" value="ECO:0007669"/>
    <property type="project" value="InterPro"/>
</dbReference>
<keyword evidence="7 10" id="KW-0472">Membrane</keyword>
<dbReference type="STRING" id="1802424.A2480_03715"/>
<protein>
    <recommendedName>
        <fullName evidence="11">Membrane insertase YidC/Oxa/ALB C-terminal domain-containing protein</fullName>
    </recommendedName>
</protein>
<evidence type="ECO:0000313" key="12">
    <source>
        <dbReference type="EMBL" id="OGM00146.1"/>
    </source>
</evidence>
<dbReference type="InterPro" id="IPR001708">
    <property type="entry name" value="YidC/ALB3/OXA1/COX18"/>
</dbReference>
<keyword evidence="4 9" id="KW-0812">Transmembrane</keyword>
<sequence>MSGLYTTILFQPIFNLLVWLHNIIPGHNIGLAIIALTVLVKLILWPITLKSLKSQKALQEIQPKMEELKRKYPNKEDKEKLAKEMMELYSKEKVNPLSSCLPLLIQLPVFIALYQSLSRGLQSSGFDLLYPFISNPGTISTSMFGIIDLASPNVMLAVLAAISQFFQARMMITRQQPKKVPGSKDEQALASMNKSMVYAMPVVTLIIGLRFPGGLTLYWLTMNLLTILQQWLTLGRKTAVSEVSEEKK</sequence>
<dbReference type="AlphaFoldDB" id="A0A1F7WBF4"/>
<evidence type="ECO:0000256" key="10">
    <source>
        <dbReference type="SAM" id="Phobius"/>
    </source>
</evidence>
<dbReference type="Proteomes" id="UP000176988">
    <property type="component" value="Unassembled WGS sequence"/>
</dbReference>
<feature type="transmembrane region" description="Helical" evidence="10">
    <location>
        <begin position="137"/>
        <end position="162"/>
    </location>
</feature>
<reference evidence="12 13" key="1">
    <citation type="journal article" date="2016" name="Nat. Commun.">
        <title>Thousands of microbial genomes shed light on interconnected biogeochemical processes in an aquifer system.</title>
        <authorList>
            <person name="Anantharaman K."/>
            <person name="Brown C.T."/>
            <person name="Hug L.A."/>
            <person name="Sharon I."/>
            <person name="Castelle C.J."/>
            <person name="Probst A.J."/>
            <person name="Thomas B.C."/>
            <person name="Singh A."/>
            <person name="Wilkins M.J."/>
            <person name="Karaoz U."/>
            <person name="Brodie E.L."/>
            <person name="Williams K.H."/>
            <person name="Hubbard S.S."/>
            <person name="Banfield J.F."/>
        </authorList>
    </citation>
    <scope>NUCLEOTIDE SEQUENCE [LARGE SCALE GENOMIC DNA]</scope>
</reference>
<gene>
    <name evidence="12" type="ORF">A2480_03715</name>
</gene>
<dbReference type="NCBIfam" id="TIGR03592">
    <property type="entry name" value="yidC_oxa1_cterm"/>
    <property type="match status" value="1"/>
</dbReference>
<feature type="transmembrane region" description="Helical" evidence="10">
    <location>
        <begin position="197"/>
        <end position="220"/>
    </location>
</feature>
<evidence type="ECO:0000256" key="4">
    <source>
        <dbReference type="ARBA" id="ARBA00022692"/>
    </source>
</evidence>
<evidence type="ECO:0000256" key="9">
    <source>
        <dbReference type="RuleBase" id="RU003945"/>
    </source>
</evidence>
<evidence type="ECO:0000259" key="11">
    <source>
        <dbReference type="Pfam" id="PF02096"/>
    </source>
</evidence>
<feature type="domain" description="Membrane insertase YidC/Oxa/ALB C-terminal" evidence="11">
    <location>
        <begin position="30"/>
        <end position="233"/>
    </location>
</feature>
<feature type="transmembrane region" description="Helical" evidence="10">
    <location>
        <begin position="29"/>
        <end position="49"/>
    </location>
</feature>
<dbReference type="GO" id="GO:0005886">
    <property type="term" value="C:plasma membrane"/>
    <property type="evidence" value="ECO:0007669"/>
    <property type="project" value="UniProtKB-SubCell"/>
</dbReference>